<evidence type="ECO:0000313" key="9">
    <source>
        <dbReference type="Proteomes" id="UP000736164"/>
    </source>
</evidence>
<feature type="region of interest" description="Disordered" evidence="6">
    <location>
        <begin position="1"/>
        <end position="104"/>
    </location>
</feature>
<dbReference type="GO" id="GO:0016020">
    <property type="term" value="C:membrane"/>
    <property type="evidence" value="ECO:0007669"/>
    <property type="project" value="UniProtKB-SubCell"/>
</dbReference>
<feature type="compositionally biased region" description="Pro residues" evidence="6">
    <location>
        <begin position="41"/>
        <end position="52"/>
    </location>
</feature>
<evidence type="ECO:0000313" key="8">
    <source>
        <dbReference type="EMBL" id="MBN3319456.1"/>
    </source>
</evidence>
<comment type="similarity">
    <text evidence="2">Belongs to the CD225/Dispanin family.</text>
</comment>
<evidence type="ECO:0000256" key="7">
    <source>
        <dbReference type="SAM" id="Phobius"/>
    </source>
</evidence>
<reference evidence="8" key="1">
    <citation type="journal article" date="2021" name="Cell">
        <title>Tracing the genetic footprints of vertebrate landing in non-teleost ray-finned fishes.</title>
        <authorList>
            <person name="Bi X."/>
            <person name="Wang K."/>
            <person name="Yang L."/>
            <person name="Pan H."/>
            <person name="Jiang H."/>
            <person name="Wei Q."/>
            <person name="Fang M."/>
            <person name="Yu H."/>
            <person name="Zhu C."/>
            <person name="Cai Y."/>
            <person name="He Y."/>
            <person name="Gan X."/>
            <person name="Zeng H."/>
            <person name="Yu D."/>
            <person name="Zhu Y."/>
            <person name="Jiang H."/>
            <person name="Qiu Q."/>
            <person name="Yang H."/>
            <person name="Zhang Y.E."/>
            <person name="Wang W."/>
            <person name="Zhu M."/>
            <person name="He S."/>
            <person name="Zhang G."/>
        </authorList>
    </citation>
    <scope>NUCLEOTIDE SEQUENCE</scope>
    <source>
        <strain evidence="8">Allg_001</strain>
    </source>
</reference>
<sequence>MDSGTGPGCSPERPAPYPQAPEPPAANRGTATLPAAVQSSPPAPPESGPPPTEEGRCHWESPAETSQARPAAPSCEQEPPGTSPPLTGEPPPYSPPDPKMAYLLYPPLQPQFPGLTPIIHQPGPSEPGFYQQPLSPTGNYPYTIYMNSVPVTADHRPPPKDYLVESLLVTVFCCLMSGLVAVMYSYETRSALSRGDLVEAERSSQKTRSMVLFSLLFGVFVSVGWVIYVVVALYAL</sequence>
<keyword evidence="4 7" id="KW-1133">Transmembrane helix</keyword>
<dbReference type="PANTHER" id="PTHR14948:SF18">
    <property type="entry name" value="PROLINE RICH TRANSMEMBRANE PROTEIN 1B"/>
    <property type="match status" value="1"/>
</dbReference>
<evidence type="ECO:0000256" key="2">
    <source>
        <dbReference type="ARBA" id="ARBA00006843"/>
    </source>
</evidence>
<comment type="subcellular location">
    <subcellularLocation>
        <location evidence="1">Membrane</location>
    </subcellularLocation>
</comment>
<dbReference type="AlphaFoldDB" id="A0A8J7NXE6"/>
<evidence type="ECO:0000256" key="1">
    <source>
        <dbReference type="ARBA" id="ARBA00004370"/>
    </source>
</evidence>
<comment type="caution">
    <text evidence="8">The sequence shown here is derived from an EMBL/GenBank/DDBJ whole genome shotgun (WGS) entry which is preliminary data.</text>
</comment>
<organism evidence="8 9">
    <name type="scientific">Atractosteus spatula</name>
    <name type="common">Alligator gar</name>
    <name type="synonym">Lepisosteus spatula</name>
    <dbReference type="NCBI Taxonomy" id="7917"/>
    <lineage>
        <taxon>Eukaryota</taxon>
        <taxon>Metazoa</taxon>
        <taxon>Chordata</taxon>
        <taxon>Craniata</taxon>
        <taxon>Vertebrata</taxon>
        <taxon>Euteleostomi</taxon>
        <taxon>Actinopterygii</taxon>
        <taxon>Neopterygii</taxon>
        <taxon>Holostei</taxon>
        <taxon>Semionotiformes</taxon>
        <taxon>Lepisosteidae</taxon>
        <taxon>Atractosteus</taxon>
    </lineage>
</organism>
<dbReference type="Proteomes" id="UP000736164">
    <property type="component" value="Unassembled WGS sequence"/>
</dbReference>
<dbReference type="Pfam" id="PF04505">
    <property type="entry name" value="CD225"/>
    <property type="match status" value="1"/>
</dbReference>
<feature type="non-terminal residue" evidence="8">
    <location>
        <position position="236"/>
    </location>
</feature>
<evidence type="ECO:0000256" key="5">
    <source>
        <dbReference type="ARBA" id="ARBA00023136"/>
    </source>
</evidence>
<feature type="compositionally biased region" description="Pro residues" evidence="6">
    <location>
        <begin position="81"/>
        <end position="98"/>
    </location>
</feature>
<dbReference type="EMBL" id="JAAWVO010044877">
    <property type="protein sequence ID" value="MBN3319456.1"/>
    <property type="molecule type" value="Genomic_DNA"/>
</dbReference>
<feature type="non-terminal residue" evidence="8">
    <location>
        <position position="1"/>
    </location>
</feature>
<proteinExistence type="inferred from homology"/>
<dbReference type="InterPro" id="IPR051423">
    <property type="entry name" value="CD225/Dispanin"/>
</dbReference>
<dbReference type="PANTHER" id="PTHR14948">
    <property type="entry name" value="NG5"/>
    <property type="match status" value="1"/>
</dbReference>
<feature type="transmembrane region" description="Helical" evidence="7">
    <location>
        <begin position="211"/>
        <end position="235"/>
    </location>
</feature>
<feature type="compositionally biased region" description="Pro residues" evidence="6">
    <location>
        <begin position="13"/>
        <end position="24"/>
    </location>
</feature>
<evidence type="ECO:0000256" key="3">
    <source>
        <dbReference type="ARBA" id="ARBA00022692"/>
    </source>
</evidence>
<evidence type="ECO:0000256" key="6">
    <source>
        <dbReference type="SAM" id="MobiDB-lite"/>
    </source>
</evidence>
<gene>
    <name evidence="8" type="primary">Prrt1</name>
    <name evidence="8" type="ORF">GTO95_0006864</name>
</gene>
<accession>A0A8J7NXE6</accession>
<evidence type="ECO:0000256" key="4">
    <source>
        <dbReference type="ARBA" id="ARBA00022989"/>
    </source>
</evidence>
<protein>
    <submittedName>
        <fullName evidence="8">PRRT1 protein</fullName>
    </submittedName>
</protein>
<name>A0A8J7NXE6_ATRSP</name>
<keyword evidence="5 7" id="KW-0472">Membrane</keyword>
<feature type="transmembrane region" description="Helical" evidence="7">
    <location>
        <begin position="162"/>
        <end position="184"/>
    </location>
</feature>
<keyword evidence="9" id="KW-1185">Reference proteome</keyword>
<keyword evidence="3 7" id="KW-0812">Transmembrane</keyword>
<dbReference type="InterPro" id="IPR007593">
    <property type="entry name" value="CD225/Dispanin_fam"/>
</dbReference>